<dbReference type="RefSeq" id="WP_115828905.1">
    <property type="nucleotide sequence ID" value="NZ_QNUL01000001.1"/>
</dbReference>
<dbReference type="InterPro" id="IPR025230">
    <property type="entry name" value="DUF4172"/>
</dbReference>
<evidence type="ECO:0000259" key="1">
    <source>
        <dbReference type="Pfam" id="PF13776"/>
    </source>
</evidence>
<feature type="domain" description="DUF4172" evidence="1">
    <location>
        <begin position="8"/>
        <end position="38"/>
    </location>
</feature>
<keyword evidence="3" id="KW-1185">Reference proteome</keyword>
<dbReference type="EMBL" id="QNUL01000001">
    <property type="protein sequence ID" value="REA64299.1"/>
    <property type="molecule type" value="Genomic_DNA"/>
</dbReference>
<sequence>MINRLTMYNWQHSDWPNFTYSIEKVAAVSIAFARESGIANGILV</sequence>
<comment type="caution">
    <text evidence="2">The sequence shown here is derived from an EMBL/GenBank/DDBJ whole genome shotgun (WGS) entry which is preliminary data.</text>
</comment>
<evidence type="ECO:0000313" key="3">
    <source>
        <dbReference type="Proteomes" id="UP000256373"/>
    </source>
</evidence>
<evidence type="ECO:0000313" key="2">
    <source>
        <dbReference type="EMBL" id="REA64299.1"/>
    </source>
</evidence>
<organism evidence="2 3">
    <name type="scientific">Dyadobacter luteus</name>
    <dbReference type="NCBI Taxonomy" id="2259619"/>
    <lineage>
        <taxon>Bacteria</taxon>
        <taxon>Pseudomonadati</taxon>
        <taxon>Bacteroidota</taxon>
        <taxon>Cytophagia</taxon>
        <taxon>Cytophagales</taxon>
        <taxon>Spirosomataceae</taxon>
        <taxon>Dyadobacter</taxon>
    </lineage>
</organism>
<proteinExistence type="predicted"/>
<reference evidence="2 3" key="1">
    <citation type="submission" date="2018-07" db="EMBL/GenBank/DDBJ databases">
        <title>Dyadobacter roseus sp. nov., isolated from rose rhizosphere soil.</title>
        <authorList>
            <person name="Chen L."/>
        </authorList>
    </citation>
    <scope>NUCLEOTIDE SEQUENCE [LARGE SCALE GENOMIC DNA]</scope>
    <source>
        <strain evidence="2 3">RS19</strain>
    </source>
</reference>
<dbReference type="AlphaFoldDB" id="A0A3D8YHH8"/>
<protein>
    <recommendedName>
        <fullName evidence="1">DUF4172 domain-containing protein</fullName>
    </recommendedName>
</protein>
<name>A0A3D8YHH8_9BACT</name>
<accession>A0A3D8YHH8</accession>
<gene>
    <name evidence="2" type="ORF">DSL64_01760</name>
</gene>
<dbReference type="Pfam" id="PF13776">
    <property type="entry name" value="DUF4172"/>
    <property type="match status" value="1"/>
</dbReference>
<dbReference type="Proteomes" id="UP000256373">
    <property type="component" value="Unassembled WGS sequence"/>
</dbReference>